<dbReference type="InterPro" id="IPR036291">
    <property type="entry name" value="NAD(P)-bd_dom_sf"/>
</dbReference>
<sequence length="356" mass="39066">MSVFLTGFPGFLGSALVGRLLDRTDRIDCLVQSKYRDDAARRAAELAGDDWEADIALHEGDITDPRLGLSEETYDRLAGDAEEAFHFAAVYDLGVEAELAERVNVDGTRHVLDFAEAADARLHHVSTCYVSGRYDGVFTEEMLREGQSFTNHYEETKFRAEVAVRERMAEGLSATIYRPAITVGDSRTGETQKYDGPYHVIRYLLRQPRVAVLFTPLGASDTELNVVPRDYVVDAIDALSRMDRSAGVTYNLCDPHPPTAVEAQRVLAEAAGRRVVSVPTTQSLLERLLSAGPVRAATGFDPAVVPYYTHPTRYVAPNARRDLSGTGVSPPPFAAYAPALVEFVREHPDISSAAMT</sequence>
<accession>A0A1I6HUT9</accession>
<keyword evidence="3" id="KW-1185">Reference proteome</keyword>
<dbReference type="STRING" id="553469.SAMN04487947_2533"/>
<dbReference type="EMBL" id="FOYT01000002">
    <property type="protein sequence ID" value="SFR58205.1"/>
    <property type="molecule type" value="Genomic_DNA"/>
</dbReference>
<dbReference type="CDD" id="cd05263">
    <property type="entry name" value="MupV_like_SDR_e"/>
    <property type="match status" value="1"/>
</dbReference>
<organism evidence="2 3">
    <name type="scientific">Halogeometricum rufum</name>
    <dbReference type="NCBI Taxonomy" id="553469"/>
    <lineage>
        <taxon>Archaea</taxon>
        <taxon>Methanobacteriati</taxon>
        <taxon>Methanobacteriota</taxon>
        <taxon>Stenosarchaea group</taxon>
        <taxon>Halobacteria</taxon>
        <taxon>Halobacteriales</taxon>
        <taxon>Haloferacaceae</taxon>
        <taxon>Halogeometricum</taxon>
    </lineage>
</organism>
<evidence type="ECO:0000259" key="1">
    <source>
        <dbReference type="Pfam" id="PF07993"/>
    </source>
</evidence>
<dbReference type="PANTHER" id="PTHR43245">
    <property type="entry name" value="BIFUNCTIONAL POLYMYXIN RESISTANCE PROTEIN ARNA"/>
    <property type="match status" value="1"/>
</dbReference>
<proteinExistence type="predicted"/>
<feature type="domain" description="Thioester reductase (TE)" evidence="1">
    <location>
        <begin position="5"/>
        <end position="236"/>
    </location>
</feature>
<gene>
    <name evidence="2" type="ORF">SAMN04487947_2533</name>
</gene>
<dbReference type="Proteomes" id="UP000198531">
    <property type="component" value="Unassembled WGS sequence"/>
</dbReference>
<dbReference type="AlphaFoldDB" id="A0A1I6HUT9"/>
<dbReference type="PANTHER" id="PTHR43245:SF51">
    <property type="entry name" value="SHORT CHAIN DEHYDROGENASE_REDUCTASE FAMILY 42E, MEMBER 2"/>
    <property type="match status" value="1"/>
</dbReference>
<dbReference type="OrthoDB" id="326123at2157"/>
<evidence type="ECO:0000313" key="3">
    <source>
        <dbReference type="Proteomes" id="UP000198531"/>
    </source>
</evidence>
<protein>
    <submittedName>
        <fullName evidence="2">Male sterility protein</fullName>
    </submittedName>
</protein>
<evidence type="ECO:0000313" key="2">
    <source>
        <dbReference type="EMBL" id="SFR58205.1"/>
    </source>
</evidence>
<dbReference type="SUPFAM" id="SSF51735">
    <property type="entry name" value="NAD(P)-binding Rossmann-fold domains"/>
    <property type="match status" value="1"/>
</dbReference>
<dbReference type="Gene3D" id="3.40.50.720">
    <property type="entry name" value="NAD(P)-binding Rossmann-like Domain"/>
    <property type="match status" value="1"/>
</dbReference>
<dbReference type="RefSeq" id="WP_089808139.1">
    <property type="nucleotide sequence ID" value="NZ_FOYT01000002.1"/>
</dbReference>
<dbReference type="InterPro" id="IPR050177">
    <property type="entry name" value="Lipid_A_modif_metabolic_enz"/>
</dbReference>
<reference evidence="3" key="1">
    <citation type="submission" date="2016-10" db="EMBL/GenBank/DDBJ databases">
        <authorList>
            <person name="Varghese N."/>
            <person name="Submissions S."/>
        </authorList>
    </citation>
    <scope>NUCLEOTIDE SEQUENCE [LARGE SCALE GENOMIC DNA]</scope>
    <source>
        <strain evidence="3">CGMCC 1.7736</strain>
    </source>
</reference>
<dbReference type="Pfam" id="PF07993">
    <property type="entry name" value="NAD_binding_4"/>
    <property type="match status" value="1"/>
</dbReference>
<name>A0A1I6HUT9_9EURY</name>
<dbReference type="InterPro" id="IPR013120">
    <property type="entry name" value="FAR_NAD-bd"/>
</dbReference>